<feature type="transmembrane region" description="Helical" evidence="7">
    <location>
        <begin position="212"/>
        <end position="234"/>
    </location>
</feature>
<dbReference type="CDD" id="cd00082">
    <property type="entry name" value="HisKA"/>
    <property type="match status" value="1"/>
</dbReference>
<feature type="domain" description="Histidine kinase" evidence="8">
    <location>
        <begin position="387"/>
        <end position="608"/>
    </location>
</feature>
<evidence type="ECO:0000313" key="11">
    <source>
        <dbReference type="EMBL" id="MFC0632820.1"/>
    </source>
</evidence>
<dbReference type="CDD" id="cd17546">
    <property type="entry name" value="REC_hyHK_CKI1_RcsC-like"/>
    <property type="match status" value="1"/>
</dbReference>
<dbReference type="SMART" id="SM00388">
    <property type="entry name" value="HisKA"/>
    <property type="match status" value="1"/>
</dbReference>
<dbReference type="SUPFAM" id="SSF52172">
    <property type="entry name" value="CheY-like"/>
    <property type="match status" value="1"/>
</dbReference>
<dbReference type="CDD" id="cd16922">
    <property type="entry name" value="HATPase_EvgS-ArcB-TorS-like"/>
    <property type="match status" value="1"/>
</dbReference>
<keyword evidence="7" id="KW-1133">Transmembrane helix</keyword>
<dbReference type="Gene3D" id="3.30.450.20">
    <property type="entry name" value="PAS domain"/>
    <property type="match status" value="1"/>
</dbReference>
<dbReference type="SUPFAM" id="SSF47384">
    <property type="entry name" value="Homodimeric domain of signal transducing histidine kinase"/>
    <property type="match status" value="1"/>
</dbReference>
<dbReference type="Pfam" id="PF02518">
    <property type="entry name" value="HATPase_c"/>
    <property type="match status" value="1"/>
</dbReference>
<reference evidence="11 12" key="1">
    <citation type="submission" date="2024-09" db="EMBL/GenBank/DDBJ databases">
        <authorList>
            <person name="Sun Q."/>
            <person name="Mori K."/>
        </authorList>
    </citation>
    <scope>NUCLEOTIDE SEQUENCE [LARGE SCALE GENOMIC DNA]</scope>
    <source>
        <strain evidence="11 12">NCAIM B.02621</strain>
    </source>
</reference>
<dbReference type="Gene3D" id="1.10.287.130">
    <property type="match status" value="1"/>
</dbReference>
<dbReference type="Gene3D" id="3.40.50.2300">
    <property type="match status" value="1"/>
</dbReference>
<dbReference type="InterPro" id="IPR036890">
    <property type="entry name" value="HATPase_C_sf"/>
</dbReference>
<keyword evidence="4" id="KW-0808">Transferase</keyword>
<dbReference type="PRINTS" id="PR00344">
    <property type="entry name" value="BCTRLSENSOR"/>
</dbReference>
<dbReference type="Pfam" id="PF12860">
    <property type="entry name" value="PAS_7"/>
    <property type="match status" value="1"/>
</dbReference>
<dbReference type="InterPro" id="IPR003661">
    <property type="entry name" value="HisK_dim/P_dom"/>
</dbReference>
<dbReference type="InterPro" id="IPR003594">
    <property type="entry name" value="HATPase_dom"/>
</dbReference>
<accession>A0ABV6QZN3</accession>
<feature type="domain" description="MHYT" evidence="10">
    <location>
        <begin position="12"/>
        <end position="198"/>
    </location>
</feature>
<dbReference type="InterPro" id="IPR005467">
    <property type="entry name" value="His_kinase_dom"/>
</dbReference>
<evidence type="ECO:0000313" key="12">
    <source>
        <dbReference type="Proteomes" id="UP001589906"/>
    </source>
</evidence>
<gene>
    <name evidence="11" type="ORF">ACFFGE_02890</name>
</gene>
<feature type="transmembrane region" description="Helical" evidence="7">
    <location>
        <begin position="47"/>
        <end position="72"/>
    </location>
</feature>
<dbReference type="EMBL" id="JBHLSW010000003">
    <property type="protein sequence ID" value="MFC0632820.1"/>
    <property type="molecule type" value="Genomic_DNA"/>
</dbReference>
<dbReference type="Pfam" id="PF00512">
    <property type="entry name" value="HisKA"/>
    <property type="match status" value="1"/>
</dbReference>
<feature type="transmembrane region" description="Helical" evidence="7">
    <location>
        <begin position="112"/>
        <end position="129"/>
    </location>
</feature>
<dbReference type="PROSITE" id="PS50924">
    <property type="entry name" value="MHYT"/>
    <property type="match status" value="1"/>
</dbReference>
<dbReference type="Pfam" id="PF00072">
    <property type="entry name" value="Response_reg"/>
    <property type="match status" value="1"/>
</dbReference>
<dbReference type="RefSeq" id="WP_376834109.1">
    <property type="nucleotide sequence ID" value="NZ_JBHLSW010000003.1"/>
</dbReference>
<dbReference type="SMART" id="SM00387">
    <property type="entry name" value="HATPase_c"/>
    <property type="match status" value="1"/>
</dbReference>
<keyword evidence="7" id="KW-0812">Transmembrane</keyword>
<evidence type="ECO:0000256" key="7">
    <source>
        <dbReference type="PROSITE-ProRule" id="PRU00244"/>
    </source>
</evidence>
<dbReference type="SUPFAM" id="SSF55785">
    <property type="entry name" value="PYP-like sensor domain (PAS domain)"/>
    <property type="match status" value="1"/>
</dbReference>
<dbReference type="InterPro" id="IPR005330">
    <property type="entry name" value="MHYT_dom"/>
</dbReference>
<keyword evidence="3 6" id="KW-0597">Phosphoprotein</keyword>
<dbReference type="PANTHER" id="PTHR43047:SF72">
    <property type="entry name" value="OSMOSENSING HISTIDINE PROTEIN KINASE SLN1"/>
    <property type="match status" value="1"/>
</dbReference>
<feature type="domain" description="Response regulatory" evidence="9">
    <location>
        <begin position="632"/>
        <end position="751"/>
    </location>
</feature>
<evidence type="ECO:0000256" key="3">
    <source>
        <dbReference type="ARBA" id="ARBA00022553"/>
    </source>
</evidence>
<evidence type="ECO:0000256" key="4">
    <source>
        <dbReference type="ARBA" id="ARBA00022679"/>
    </source>
</evidence>
<dbReference type="InterPro" id="IPR004358">
    <property type="entry name" value="Sig_transdc_His_kin-like_C"/>
</dbReference>
<dbReference type="InterPro" id="IPR001789">
    <property type="entry name" value="Sig_transdc_resp-reg_receiver"/>
</dbReference>
<keyword evidence="11" id="KW-0547">Nucleotide-binding</keyword>
<keyword evidence="5" id="KW-0418">Kinase</keyword>
<evidence type="ECO:0000259" key="10">
    <source>
        <dbReference type="PROSITE" id="PS50924"/>
    </source>
</evidence>
<dbReference type="SMART" id="SM00448">
    <property type="entry name" value="REC"/>
    <property type="match status" value="1"/>
</dbReference>
<proteinExistence type="predicted"/>
<evidence type="ECO:0000256" key="5">
    <source>
        <dbReference type="ARBA" id="ARBA00022777"/>
    </source>
</evidence>
<feature type="transmembrane region" description="Helical" evidence="7">
    <location>
        <begin position="78"/>
        <end position="100"/>
    </location>
</feature>
<dbReference type="PROSITE" id="PS50110">
    <property type="entry name" value="RESPONSE_REGULATORY"/>
    <property type="match status" value="1"/>
</dbReference>
<keyword evidence="7" id="KW-0472">Membrane</keyword>
<keyword evidence="12" id="KW-1185">Reference proteome</keyword>
<dbReference type="Pfam" id="PF03707">
    <property type="entry name" value="MHYT"/>
    <property type="match status" value="2"/>
</dbReference>
<feature type="transmembrane region" description="Helical" evidence="7">
    <location>
        <begin position="174"/>
        <end position="192"/>
    </location>
</feature>
<evidence type="ECO:0000256" key="6">
    <source>
        <dbReference type="PROSITE-ProRule" id="PRU00169"/>
    </source>
</evidence>
<evidence type="ECO:0000256" key="1">
    <source>
        <dbReference type="ARBA" id="ARBA00000085"/>
    </source>
</evidence>
<evidence type="ECO:0000256" key="2">
    <source>
        <dbReference type="ARBA" id="ARBA00012438"/>
    </source>
</evidence>
<dbReference type="EC" id="2.7.13.3" evidence="2"/>
<feature type="transmembrane region" description="Helical" evidence="7">
    <location>
        <begin position="141"/>
        <end position="162"/>
    </location>
</feature>
<comment type="catalytic activity">
    <reaction evidence="1">
        <text>ATP + protein L-histidine = ADP + protein N-phospho-L-histidine.</text>
        <dbReference type="EC" id="2.7.13.3"/>
    </reaction>
</comment>
<dbReference type="SUPFAM" id="SSF55874">
    <property type="entry name" value="ATPase domain of HSP90 chaperone/DNA topoisomerase II/histidine kinase"/>
    <property type="match status" value="1"/>
</dbReference>
<sequence length="761" mass="81076">MNFLIACLTQQHDLRLVVVAACLALIGSAVGFRLLRLAALSHGARRMALSTGSALAIGVGAWTTHFVSMLAWLPGIPVQYQVTGVVVSLLVAVSGAGLATPLALSESVVSRVLAGLVMSSSLAAMHFIGMDGLLLPVAMTWSLPIAGLSIGWIMLFGVGAYVVYSRRASALQQVSALVALTVGIAGLHYGAMSAVQMDANFSAAALSESGRALAFAVGLAASMVVLTAGLLTGVEMWGRVGALRHLREAIDAMPDGLAFYDSDDRLRIWNSRYAELCPELAEQLRPGIPFTALIDDDLARGAVKDALGREAEWRAERLAERRRLSATMEQRLSDGRWLRVQDRRTADGGVVTVVNDITDLKRNAEILSSARDAAEAANRAKSEFLANMSHEIRTPLNGVIGVAQALAATDLSDRQTEMLELIRSSGATLQTLLSDLLDLARVESGRMTLREEPIDLARAVREAADLYEASAREKGLQFFVDIAPEAQIWVEADVVRLKQILTNLVSNAVKFTAKGFVSLRVTAAPLADGTSSLRFSVEDTGVGFDAAAKARLFARFEQADGTITRRFGGTGLGLAICRQLAEMMGGQLDCESEPGGGSAFFLTVPLKTAEAPAPVPAPKSMDAEAPAEQALRILLADDHPTNRKVVELILAPLGVELAIAENGEQAVDLYRDQAFDVVLMDMQMPVMDGLTATRRIRAFETEQRSNRTPVIMLTANALPEHVRAAHDAGADEHLAKPFSAPELIGLLAALTSDAAAESEAA</sequence>
<dbReference type="PANTHER" id="PTHR43047">
    <property type="entry name" value="TWO-COMPONENT HISTIDINE PROTEIN KINASE"/>
    <property type="match status" value="1"/>
</dbReference>
<protein>
    <recommendedName>
        <fullName evidence="2">histidine kinase</fullName>
        <ecNumber evidence="2">2.7.13.3</ecNumber>
    </recommendedName>
</protein>
<dbReference type="InterPro" id="IPR036097">
    <property type="entry name" value="HisK_dim/P_sf"/>
</dbReference>
<feature type="transmembrane region" description="Helical" evidence="7">
    <location>
        <begin position="16"/>
        <end position="35"/>
    </location>
</feature>
<dbReference type="InterPro" id="IPR035965">
    <property type="entry name" value="PAS-like_dom_sf"/>
</dbReference>
<dbReference type="InterPro" id="IPR011006">
    <property type="entry name" value="CheY-like_superfamily"/>
</dbReference>
<dbReference type="Proteomes" id="UP001589906">
    <property type="component" value="Unassembled WGS sequence"/>
</dbReference>
<evidence type="ECO:0000259" key="9">
    <source>
        <dbReference type="PROSITE" id="PS50110"/>
    </source>
</evidence>
<evidence type="ECO:0000259" key="8">
    <source>
        <dbReference type="PROSITE" id="PS50109"/>
    </source>
</evidence>
<keyword evidence="11" id="KW-0067">ATP-binding</keyword>
<feature type="modified residue" description="4-aspartylphosphate" evidence="6">
    <location>
        <position position="681"/>
    </location>
</feature>
<dbReference type="GO" id="GO:0005524">
    <property type="term" value="F:ATP binding"/>
    <property type="evidence" value="ECO:0007669"/>
    <property type="project" value="UniProtKB-KW"/>
</dbReference>
<organism evidence="11 12">
    <name type="scientific">Brevundimonas balnearis</name>
    <dbReference type="NCBI Taxonomy" id="1572858"/>
    <lineage>
        <taxon>Bacteria</taxon>
        <taxon>Pseudomonadati</taxon>
        <taxon>Pseudomonadota</taxon>
        <taxon>Alphaproteobacteria</taxon>
        <taxon>Caulobacterales</taxon>
        <taxon>Caulobacteraceae</taxon>
        <taxon>Brevundimonas</taxon>
    </lineage>
</organism>
<dbReference type="Gene3D" id="3.30.565.10">
    <property type="entry name" value="Histidine kinase-like ATPase, C-terminal domain"/>
    <property type="match status" value="1"/>
</dbReference>
<dbReference type="PROSITE" id="PS50109">
    <property type="entry name" value="HIS_KIN"/>
    <property type="match status" value="1"/>
</dbReference>
<comment type="caution">
    <text evidence="11">The sequence shown here is derived from an EMBL/GenBank/DDBJ whole genome shotgun (WGS) entry which is preliminary data.</text>
</comment>
<name>A0ABV6QZN3_9CAUL</name>